<dbReference type="PANTHER" id="PTHR44167:SF30">
    <property type="entry name" value="PHOSPHORYLASE KINASE"/>
    <property type="match status" value="1"/>
</dbReference>
<dbReference type="PROSITE" id="PS50011">
    <property type="entry name" value="PROTEIN_KINASE_DOM"/>
    <property type="match status" value="1"/>
</dbReference>
<sequence>MGCAANVPATAPEHEKVACQDSAVACQDRATPGQEHLVTHRECPSFHQRYLLGEMIGEGCCACVYSCRRADGGPEGEFAVKVTDLGRFKTNQHAASDCYSRAQREASLLKAMGSQEHCCRLVDCIVDQRFHYLVIGNCSMTLLQALKSVPELTERNMAALVQQMFIAVSEVHALKILHRDLKPDSFLVGQDDTVKLCNFGFARRFPAGPACVRGVFGTAPFMSPEMITGLEYADPTDVWSLGATLYVLLCGEFPYGGPGGCGPRQMKVAIARGVPGPRFAPAVAGAQLSPAAVALLRALLHRDPDVRPSAAEALGYRWFGAAAELAPGSPLPSVGDVLQAAERAGAFERGGGTRGASAPPARSMDRVLQELQRVTLPCGRRGSTRGRGCAARGAAGTTRAAASGARSVRERGRPRVPRSVWGTKGALARGVFELGRAIASA</sequence>
<dbReference type="EMBL" id="CAUYUJ010020755">
    <property type="protein sequence ID" value="CAK0900301.1"/>
    <property type="molecule type" value="Genomic_DNA"/>
</dbReference>
<feature type="domain" description="Protein kinase" evidence="2">
    <location>
        <begin position="50"/>
        <end position="319"/>
    </location>
</feature>
<proteinExistence type="predicted"/>
<evidence type="ECO:0000313" key="4">
    <source>
        <dbReference type="Proteomes" id="UP001189429"/>
    </source>
</evidence>
<feature type="compositionally biased region" description="Low complexity" evidence="1">
    <location>
        <begin position="386"/>
        <end position="406"/>
    </location>
</feature>
<keyword evidence="4" id="KW-1185">Reference proteome</keyword>
<protein>
    <recommendedName>
        <fullName evidence="2">Protein kinase domain-containing protein</fullName>
    </recommendedName>
</protein>
<feature type="region of interest" description="Disordered" evidence="1">
    <location>
        <begin position="378"/>
        <end position="417"/>
    </location>
</feature>
<dbReference type="Gene3D" id="3.30.200.20">
    <property type="entry name" value="Phosphorylase Kinase, domain 1"/>
    <property type="match status" value="1"/>
</dbReference>
<dbReference type="SUPFAM" id="SSF56112">
    <property type="entry name" value="Protein kinase-like (PK-like)"/>
    <property type="match status" value="1"/>
</dbReference>
<organism evidence="3 4">
    <name type="scientific">Prorocentrum cordatum</name>
    <dbReference type="NCBI Taxonomy" id="2364126"/>
    <lineage>
        <taxon>Eukaryota</taxon>
        <taxon>Sar</taxon>
        <taxon>Alveolata</taxon>
        <taxon>Dinophyceae</taxon>
        <taxon>Prorocentrales</taxon>
        <taxon>Prorocentraceae</taxon>
        <taxon>Prorocentrum</taxon>
    </lineage>
</organism>
<comment type="caution">
    <text evidence="3">The sequence shown here is derived from an EMBL/GenBank/DDBJ whole genome shotgun (WGS) entry which is preliminary data.</text>
</comment>
<reference evidence="3" key="1">
    <citation type="submission" date="2023-10" db="EMBL/GenBank/DDBJ databases">
        <authorList>
            <person name="Chen Y."/>
            <person name="Shah S."/>
            <person name="Dougan E. K."/>
            <person name="Thang M."/>
            <person name="Chan C."/>
        </authorList>
    </citation>
    <scope>NUCLEOTIDE SEQUENCE [LARGE SCALE GENOMIC DNA]</scope>
</reference>
<dbReference type="InterPro" id="IPR000719">
    <property type="entry name" value="Prot_kinase_dom"/>
</dbReference>
<dbReference type="Pfam" id="PF00069">
    <property type="entry name" value="Pkinase"/>
    <property type="match status" value="1"/>
</dbReference>
<evidence type="ECO:0000259" key="2">
    <source>
        <dbReference type="PROSITE" id="PS50011"/>
    </source>
</evidence>
<dbReference type="InterPro" id="IPR011009">
    <property type="entry name" value="Kinase-like_dom_sf"/>
</dbReference>
<dbReference type="Gene3D" id="1.10.510.10">
    <property type="entry name" value="Transferase(Phosphotransferase) domain 1"/>
    <property type="match status" value="1"/>
</dbReference>
<evidence type="ECO:0000256" key="1">
    <source>
        <dbReference type="SAM" id="MobiDB-lite"/>
    </source>
</evidence>
<name>A0ABN9XKR2_9DINO</name>
<accession>A0ABN9XKR2</accession>
<dbReference type="PANTHER" id="PTHR44167">
    <property type="entry name" value="OVARIAN-SPECIFIC SERINE/THREONINE-PROTEIN KINASE LOK-RELATED"/>
    <property type="match status" value="1"/>
</dbReference>
<evidence type="ECO:0000313" key="3">
    <source>
        <dbReference type="EMBL" id="CAK0900301.1"/>
    </source>
</evidence>
<gene>
    <name evidence="3" type="ORF">PCOR1329_LOCUS77617</name>
</gene>
<dbReference type="Proteomes" id="UP001189429">
    <property type="component" value="Unassembled WGS sequence"/>
</dbReference>